<evidence type="ECO:0000313" key="1">
    <source>
        <dbReference type="EMBL" id="JAA90228.1"/>
    </source>
</evidence>
<reference evidence="1" key="1">
    <citation type="journal article" date="2013" name="BMC Genomics">
        <title>Unscrambling butterfly oogenesis.</title>
        <authorList>
            <person name="Carter J.M."/>
            <person name="Baker S.C."/>
            <person name="Pink R."/>
            <person name="Carter D.R."/>
            <person name="Collins A."/>
            <person name="Tomlin J."/>
            <person name="Gibbs M."/>
            <person name="Breuker C.J."/>
        </authorList>
    </citation>
    <scope>NUCLEOTIDE SEQUENCE</scope>
    <source>
        <tissue evidence="1">Ovary</tissue>
    </source>
</reference>
<dbReference type="EMBL" id="GAIX01002332">
    <property type="protein sequence ID" value="JAA90228.1"/>
    <property type="molecule type" value="Transcribed_RNA"/>
</dbReference>
<name>S4PK69_9NEOP</name>
<feature type="non-terminal residue" evidence="1">
    <location>
        <position position="75"/>
    </location>
</feature>
<dbReference type="AlphaFoldDB" id="S4PK69"/>
<proteinExistence type="predicted"/>
<organism evidence="1">
    <name type="scientific">Pararge aegeria</name>
    <name type="common">speckled wood butterfly</name>
    <dbReference type="NCBI Taxonomy" id="116150"/>
    <lineage>
        <taxon>Eukaryota</taxon>
        <taxon>Metazoa</taxon>
        <taxon>Ecdysozoa</taxon>
        <taxon>Arthropoda</taxon>
        <taxon>Hexapoda</taxon>
        <taxon>Insecta</taxon>
        <taxon>Pterygota</taxon>
        <taxon>Neoptera</taxon>
        <taxon>Endopterygota</taxon>
        <taxon>Lepidoptera</taxon>
        <taxon>Glossata</taxon>
        <taxon>Ditrysia</taxon>
        <taxon>Papilionoidea</taxon>
        <taxon>Nymphalidae</taxon>
        <taxon>Satyrinae</taxon>
        <taxon>Satyrini</taxon>
        <taxon>Parargina</taxon>
        <taxon>Pararge</taxon>
    </lineage>
</organism>
<protein>
    <submittedName>
        <fullName evidence="1">Uncharacterized protein</fullName>
    </submittedName>
</protein>
<sequence>MQLKLCRDHHPRNPNVQLPLLFSRLPSFLYDHYLRLLKPFLFSRYTPILKSHRLICAQYYFAWLTSHFCRQHNDS</sequence>
<accession>S4PK69</accession>
<reference evidence="1" key="2">
    <citation type="submission" date="2013-05" db="EMBL/GenBank/DDBJ databases">
        <authorList>
            <person name="Carter J.-M."/>
            <person name="Baker S.C."/>
            <person name="Pink R."/>
            <person name="Carter D.R.F."/>
            <person name="Collins A."/>
            <person name="Tomlin J."/>
            <person name="Gibbs M."/>
            <person name="Breuker C.J."/>
        </authorList>
    </citation>
    <scope>NUCLEOTIDE SEQUENCE</scope>
    <source>
        <tissue evidence="1">Ovary</tissue>
    </source>
</reference>